<dbReference type="RefSeq" id="WP_186890380.1">
    <property type="nucleotide sequence ID" value="NZ_JACOFU010000002.1"/>
</dbReference>
<evidence type="ECO:0000259" key="3">
    <source>
        <dbReference type="PROSITE" id="PS50930"/>
    </source>
</evidence>
<accession>A0ABR6XPY2</accession>
<dbReference type="Proteomes" id="UP000643610">
    <property type="component" value="Unassembled WGS sequence"/>
</dbReference>
<name>A0ABR6XPY2_9BURK</name>
<dbReference type="SMART" id="SM00448">
    <property type="entry name" value="REC"/>
    <property type="match status" value="1"/>
</dbReference>
<dbReference type="PANTHER" id="PTHR37299:SF1">
    <property type="entry name" value="STAGE 0 SPORULATION PROTEIN A HOMOLOG"/>
    <property type="match status" value="1"/>
</dbReference>
<feature type="modified residue" description="4-aspartylphosphate" evidence="1">
    <location>
        <position position="57"/>
    </location>
</feature>
<sequence>MNTSLRALIIDDEELARRLTKEYLRPHTDIQIIGECENGIEAVDAITAHQPDLIFLDIQMPKLNGFEVLAATGRKDGVIFTTAYDQYAVKAFDQHAIDYLLKPYSQQRFDDALNKARKLLGQTNNAVQALITQTNAMPERLTVRDRGQTHVIPIEQIDYIEAQDDYVQIHFAGKSLLKTQSLSDLEKQLNPAFFVRIHRSTIIRLQALKCLERANKDSYQAVMHNGVALPISRSGYDRIKGML</sequence>
<feature type="domain" description="HTH LytTR-type" evidence="3">
    <location>
        <begin position="141"/>
        <end position="243"/>
    </location>
</feature>
<dbReference type="PROSITE" id="PS50110">
    <property type="entry name" value="RESPONSE_REGULATORY"/>
    <property type="match status" value="1"/>
</dbReference>
<dbReference type="InterPro" id="IPR046947">
    <property type="entry name" value="LytR-like"/>
</dbReference>
<organism evidence="4 5">
    <name type="scientific">Undibacterium amnicola</name>
    <dbReference type="NCBI Taxonomy" id="1834038"/>
    <lineage>
        <taxon>Bacteria</taxon>
        <taxon>Pseudomonadati</taxon>
        <taxon>Pseudomonadota</taxon>
        <taxon>Betaproteobacteria</taxon>
        <taxon>Burkholderiales</taxon>
        <taxon>Oxalobacteraceae</taxon>
        <taxon>Undibacterium</taxon>
    </lineage>
</organism>
<dbReference type="EMBL" id="JACOFU010000002">
    <property type="protein sequence ID" value="MBC3831378.1"/>
    <property type="molecule type" value="Genomic_DNA"/>
</dbReference>
<evidence type="ECO:0000259" key="2">
    <source>
        <dbReference type="PROSITE" id="PS50110"/>
    </source>
</evidence>
<evidence type="ECO:0000313" key="5">
    <source>
        <dbReference type="Proteomes" id="UP000643610"/>
    </source>
</evidence>
<dbReference type="PROSITE" id="PS50930">
    <property type="entry name" value="HTH_LYTTR"/>
    <property type="match status" value="1"/>
</dbReference>
<dbReference type="InterPro" id="IPR007492">
    <property type="entry name" value="LytTR_DNA-bd_dom"/>
</dbReference>
<dbReference type="SMART" id="SM00850">
    <property type="entry name" value="LytTR"/>
    <property type="match status" value="1"/>
</dbReference>
<keyword evidence="5" id="KW-1185">Reference proteome</keyword>
<dbReference type="InterPro" id="IPR011006">
    <property type="entry name" value="CheY-like_superfamily"/>
</dbReference>
<dbReference type="PANTHER" id="PTHR37299">
    <property type="entry name" value="TRANSCRIPTIONAL REGULATOR-RELATED"/>
    <property type="match status" value="1"/>
</dbReference>
<keyword evidence="1" id="KW-0597">Phosphoprotein</keyword>
<protein>
    <submittedName>
        <fullName evidence="4">Response regulator transcription factor</fullName>
    </submittedName>
</protein>
<evidence type="ECO:0000313" key="4">
    <source>
        <dbReference type="EMBL" id="MBC3831378.1"/>
    </source>
</evidence>
<feature type="domain" description="Response regulatory" evidence="2">
    <location>
        <begin position="6"/>
        <end position="117"/>
    </location>
</feature>
<dbReference type="SUPFAM" id="SSF52172">
    <property type="entry name" value="CheY-like"/>
    <property type="match status" value="1"/>
</dbReference>
<evidence type="ECO:0000256" key="1">
    <source>
        <dbReference type="PROSITE-ProRule" id="PRU00169"/>
    </source>
</evidence>
<dbReference type="Pfam" id="PF00072">
    <property type="entry name" value="Response_reg"/>
    <property type="match status" value="1"/>
</dbReference>
<proteinExistence type="predicted"/>
<dbReference type="InterPro" id="IPR001789">
    <property type="entry name" value="Sig_transdc_resp-reg_receiver"/>
</dbReference>
<gene>
    <name evidence="4" type="ORF">H8K33_07645</name>
</gene>
<dbReference type="Pfam" id="PF04397">
    <property type="entry name" value="LytTR"/>
    <property type="match status" value="1"/>
</dbReference>
<reference evidence="4 5" key="1">
    <citation type="submission" date="2020-08" db="EMBL/GenBank/DDBJ databases">
        <title>Novel species isolated from subtropical streams in China.</title>
        <authorList>
            <person name="Lu H."/>
        </authorList>
    </citation>
    <scope>NUCLEOTIDE SEQUENCE [LARGE SCALE GENOMIC DNA]</scope>
    <source>
        <strain evidence="4 5">KCTC 52442</strain>
    </source>
</reference>
<dbReference type="Gene3D" id="3.40.50.2300">
    <property type="match status" value="1"/>
</dbReference>
<dbReference type="Gene3D" id="2.40.50.1020">
    <property type="entry name" value="LytTr DNA-binding domain"/>
    <property type="match status" value="1"/>
</dbReference>
<comment type="caution">
    <text evidence="4">The sequence shown here is derived from an EMBL/GenBank/DDBJ whole genome shotgun (WGS) entry which is preliminary data.</text>
</comment>